<name>A0ABR9R8W7_9FIRM</name>
<dbReference type="EMBL" id="JADCKF010000001">
    <property type="protein sequence ID" value="MBE5054758.1"/>
    <property type="molecule type" value="Genomic_DNA"/>
</dbReference>
<proteinExistence type="predicted"/>
<keyword evidence="2" id="KW-1185">Reference proteome</keyword>
<accession>A0ABR9R8W7</accession>
<evidence type="ECO:0000313" key="1">
    <source>
        <dbReference type="EMBL" id="MBE5054758.1"/>
    </source>
</evidence>
<reference evidence="1 2" key="1">
    <citation type="submission" date="2020-10" db="EMBL/GenBank/DDBJ databases">
        <title>ChiBAC.</title>
        <authorList>
            <person name="Zenner C."/>
            <person name="Hitch T.C.A."/>
            <person name="Clavel T."/>
        </authorList>
    </citation>
    <scope>NUCLEOTIDE SEQUENCE [LARGE SCALE GENOMIC DNA]</scope>
    <source>
        <strain evidence="1 2">DSM 107456</strain>
    </source>
</reference>
<comment type="caution">
    <text evidence="1">The sequence shown here is derived from an EMBL/GenBank/DDBJ whole genome shotgun (WGS) entry which is preliminary data.</text>
</comment>
<dbReference type="RefSeq" id="WP_193536042.1">
    <property type="nucleotide sequence ID" value="NZ_JADCKF010000001.1"/>
</dbReference>
<sequence>MRLTLNKEAVAAIVTALHAAVCDAEGNVEFWSRDDLEVDPEVQRACLGHAEERLRERMGALSAFREAVSKGR</sequence>
<evidence type="ECO:0000313" key="2">
    <source>
        <dbReference type="Proteomes" id="UP000806211"/>
    </source>
</evidence>
<dbReference type="Proteomes" id="UP000806211">
    <property type="component" value="Unassembled WGS sequence"/>
</dbReference>
<gene>
    <name evidence="1" type="ORF">INF37_01900</name>
</gene>
<organism evidence="1 2">
    <name type="scientific">Pseudoflavonifractor gallinarum</name>
    <dbReference type="NCBI Taxonomy" id="2779352"/>
    <lineage>
        <taxon>Bacteria</taxon>
        <taxon>Bacillati</taxon>
        <taxon>Bacillota</taxon>
        <taxon>Clostridia</taxon>
        <taxon>Eubacteriales</taxon>
        <taxon>Oscillospiraceae</taxon>
        <taxon>Pseudoflavonifractor</taxon>
    </lineage>
</organism>
<protein>
    <submittedName>
        <fullName evidence="1">Uncharacterized protein</fullName>
    </submittedName>
</protein>